<sequence>MKNRRKSTGMWVTKGDANTGYLPRVTHLQYADDTLLLFEPDDHSVASVKLILLAFEIISGLKINFLKSEVIAIGMDPPLASHVANLLNCKLGSFPIKYLGLPISDKHISILE</sequence>
<dbReference type="PANTHER" id="PTHR33116:SF87">
    <property type="entry name" value="OS01G0158850 PROTEIN"/>
    <property type="match status" value="1"/>
</dbReference>
<proteinExistence type="predicted"/>
<name>A0A8R7RCH7_TRIUA</name>
<reference evidence="1" key="2">
    <citation type="submission" date="2022-06" db="UniProtKB">
        <authorList>
            <consortium name="EnsemblPlants"/>
        </authorList>
    </citation>
    <scope>IDENTIFICATION</scope>
</reference>
<keyword evidence="2" id="KW-1185">Reference proteome</keyword>
<accession>A0A8R7RCH7</accession>
<evidence type="ECO:0000313" key="2">
    <source>
        <dbReference type="Proteomes" id="UP000015106"/>
    </source>
</evidence>
<dbReference type="PANTHER" id="PTHR33116">
    <property type="entry name" value="REVERSE TRANSCRIPTASE ZINC-BINDING DOMAIN-CONTAINING PROTEIN-RELATED-RELATED"/>
    <property type="match status" value="1"/>
</dbReference>
<evidence type="ECO:0008006" key="3">
    <source>
        <dbReference type="Google" id="ProtNLM"/>
    </source>
</evidence>
<reference evidence="2" key="1">
    <citation type="journal article" date="2013" name="Nature">
        <title>Draft genome of the wheat A-genome progenitor Triticum urartu.</title>
        <authorList>
            <person name="Ling H.Q."/>
            <person name="Zhao S."/>
            <person name="Liu D."/>
            <person name="Wang J."/>
            <person name="Sun H."/>
            <person name="Zhang C."/>
            <person name="Fan H."/>
            <person name="Li D."/>
            <person name="Dong L."/>
            <person name="Tao Y."/>
            <person name="Gao C."/>
            <person name="Wu H."/>
            <person name="Li Y."/>
            <person name="Cui Y."/>
            <person name="Guo X."/>
            <person name="Zheng S."/>
            <person name="Wang B."/>
            <person name="Yu K."/>
            <person name="Liang Q."/>
            <person name="Yang W."/>
            <person name="Lou X."/>
            <person name="Chen J."/>
            <person name="Feng M."/>
            <person name="Jian J."/>
            <person name="Zhang X."/>
            <person name="Luo G."/>
            <person name="Jiang Y."/>
            <person name="Liu J."/>
            <person name="Wang Z."/>
            <person name="Sha Y."/>
            <person name="Zhang B."/>
            <person name="Wu H."/>
            <person name="Tang D."/>
            <person name="Shen Q."/>
            <person name="Xue P."/>
            <person name="Zou S."/>
            <person name="Wang X."/>
            <person name="Liu X."/>
            <person name="Wang F."/>
            <person name="Yang Y."/>
            <person name="An X."/>
            <person name="Dong Z."/>
            <person name="Zhang K."/>
            <person name="Zhang X."/>
            <person name="Luo M.C."/>
            <person name="Dvorak J."/>
            <person name="Tong Y."/>
            <person name="Wang J."/>
            <person name="Yang H."/>
            <person name="Li Z."/>
            <person name="Wang D."/>
            <person name="Zhang A."/>
            <person name="Wang J."/>
        </authorList>
    </citation>
    <scope>NUCLEOTIDE SEQUENCE</scope>
    <source>
        <strain evidence="2">cv. G1812</strain>
    </source>
</reference>
<organism evidence="1 2">
    <name type="scientific">Triticum urartu</name>
    <name type="common">Red wild einkorn</name>
    <name type="synonym">Crithodium urartu</name>
    <dbReference type="NCBI Taxonomy" id="4572"/>
    <lineage>
        <taxon>Eukaryota</taxon>
        <taxon>Viridiplantae</taxon>
        <taxon>Streptophyta</taxon>
        <taxon>Embryophyta</taxon>
        <taxon>Tracheophyta</taxon>
        <taxon>Spermatophyta</taxon>
        <taxon>Magnoliopsida</taxon>
        <taxon>Liliopsida</taxon>
        <taxon>Poales</taxon>
        <taxon>Poaceae</taxon>
        <taxon>BOP clade</taxon>
        <taxon>Pooideae</taxon>
        <taxon>Triticodae</taxon>
        <taxon>Triticeae</taxon>
        <taxon>Triticinae</taxon>
        <taxon>Triticum</taxon>
    </lineage>
</organism>
<protein>
    <recommendedName>
        <fullName evidence="3">Reverse transcriptase domain-containing protein</fullName>
    </recommendedName>
</protein>
<evidence type="ECO:0000313" key="1">
    <source>
        <dbReference type="EnsemblPlants" id="TuG1812S0001964400.01.T01.s_cds41751"/>
    </source>
</evidence>
<dbReference type="Gramene" id="TuG1812S0001964400.01.T01">
    <property type="protein sequence ID" value="TuG1812S0001964400.01.T01.s_cds41751"/>
    <property type="gene ID" value="TuG1812S0001964400.01"/>
</dbReference>
<dbReference type="EnsemblPlants" id="TuG1812S0001964400.01.T01">
    <property type="protein sequence ID" value="TuG1812S0001964400.01.T01.s_cds41751"/>
    <property type="gene ID" value="TuG1812S0001964400.01"/>
</dbReference>
<dbReference type="AlphaFoldDB" id="A0A8R7RCH7"/>
<dbReference type="Proteomes" id="UP000015106">
    <property type="component" value="Unassembled WGS sequence"/>
</dbReference>